<keyword evidence="2 5" id="KW-0328">Glycosyltransferase</keyword>
<reference evidence="5 6" key="1">
    <citation type="submission" date="2023-10" db="EMBL/GenBank/DDBJ databases">
        <title>Y20.</title>
        <authorList>
            <person name="Zhang G."/>
            <person name="Ding Y."/>
        </authorList>
    </citation>
    <scope>NUCLEOTIDE SEQUENCE [LARGE SCALE GENOMIC DNA]</scope>
    <source>
        <strain evidence="5 6">Y20</strain>
    </source>
</reference>
<keyword evidence="3 5" id="KW-0808">Transferase</keyword>
<dbReference type="GO" id="GO:1901137">
    <property type="term" value="P:carbohydrate derivative biosynthetic process"/>
    <property type="evidence" value="ECO:0007669"/>
    <property type="project" value="UniProtKB-ARBA"/>
</dbReference>
<dbReference type="CDD" id="cd03801">
    <property type="entry name" value="GT4_PimA-like"/>
    <property type="match status" value="1"/>
</dbReference>
<dbReference type="Pfam" id="PF13439">
    <property type="entry name" value="Glyco_transf_4"/>
    <property type="match status" value="1"/>
</dbReference>
<name>A0AAU0MFF7_9MICO</name>
<dbReference type="Proteomes" id="UP001329313">
    <property type="component" value="Chromosome"/>
</dbReference>
<dbReference type="InterPro" id="IPR050194">
    <property type="entry name" value="Glycosyltransferase_grp1"/>
</dbReference>
<accession>A0AAU0MFF7</accession>
<organism evidence="5 6">
    <name type="scientific">Microbacterium limosum</name>
    <dbReference type="NCBI Taxonomy" id="3079935"/>
    <lineage>
        <taxon>Bacteria</taxon>
        <taxon>Bacillati</taxon>
        <taxon>Actinomycetota</taxon>
        <taxon>Actinomycetes</taxon>
        <taxon>Micrococcales</taxon>
        <taxon>Microbacteriaceae</taxon>
        <taxon>Microbacterium</taxon>
    </lineage>
</organism>
<dbReference type="GO" id="GO:0016757">
    <property type="term" value="F:glycosyltransferase activity"/>
    <property type="evidence" value="ECO:0007669"/>
    <property type="project" value="UniProtKB-KW"/>
</dbReference>
<evidence type="ECO:0000259" key="4">
    <source>
        <dbReference type="Pfam" id="PF13439"/>
    </source>
</evidence>
<keyword evidence="6" id="KW-1185">Reference proteome</keyword>
<feature type="domain" description="Glycosyltransferase subfamily 4-like N-terminal" evidence="4">
    <location>
        <begin position="33"/>
        <end position="166"/>
    </location>
</feature>
<protein>
    <recommendedName>
        <fullName evidence="1">D-inositol 3-phosphate glycosyltransferase</fullName>
    </recommendedName>
</protein>
<evidence type="ECO:0000256" key="2">
    <source>
        <dbReference type="ARBA" id="ARBA00022676"/>
    </source>
</evidence>
<dbReference type="Gene3D" id="3.40.50.2000">
    <property type="entry name" value="Glycogen Phosphorylase B"/>
    <property type="match status" value="2"/>
</dbReference>
<evidence type="ECO:0000256" key="1">
    <source>
        <dbReference type="ARBA" id="ARBA00021292"/>
    </source>
</evidence>
<evidence type="ECO:0000313" key="5">
    <source>
        <dbReference type="EMBL" id="WOQ69275.1"/>
    </source>
</evidence>
<dbReference type="InterPro" id="IPR028098">
    <property type="entry name" value="Glyco_trans_4-like_N"/>
</dbReference>
<evidence type="ECO:0000313" key="6">
    <source>
        <dbReference type="Proteomes" id="UP001329313"/>
    </source>
</evidence>
<dbReference type="KEGG" id="mliy:RYJ27_11315"/>
<dbReference type="Pfam" id="PF13692">
    <property type="entry name" value="Glyco_trans_1_4"/>
    <property type="match status" value="1"/>
</dbReference>
<dbReference type="PANTHER" id="PTHR45947">
    <property type="entry name" value="SULFOQUINOVOSYL TRANSFERASE SQD2"/>
    <property type="match status" value="1"/>
</dbReference>
<sequence length="375" mass="39984">MPLTLFCAELAADYTAAGAHTRGTLARLADPHFRVRVVTVWREGPRWVPGALRKIFRLASVVVRGRMIRPRGVLLARWSPFVALVSGRFTRRGLPLVIFVQGNLDDMYDSNPWTRRAPWFTRLALSSIRQATRIVTPSEGLAEWVASVRDDGRDCVTVIPNGADVAQFDAERARAERDGGASTPPHALFFGNMASWQGIDTILDALADPSWPSDLDLHVIGDGQMAPAVRACDDARVTYLGRRPKHEVARAAARAEMTLATRHDVAASATGVSPFKIIESAAAGTPSIVTRVPGQTELASAIGGSLLVPAGDPAALAAAVAQLHGDAGMRDELARAGREGVRAFDWAASADTLSALVREAAGVVPAEAAPVERVA</sequence>
<dbReference type="SUPFAM" id="SSF53756">
    <property type="entry name" value="UDP-Glycosyltransferase/glycogen phosphorylase"/>
    <property type="match status" value="1"/>
</dbReference>
<gene>
    <name evidence="5" type="ORF">RYJ27_11315</name>
</gene>
<dbReference type="RefSeq" id="WP_330170406.1">
    <property type="nucleotide sequence ID" value="NZ_CP137080.1"/>
</dbReference>
<dbReference type="PANTHER" id="PTHR45947:SF3">
    <property type="entry name" value="SULFOQUINOVOSYL TRANSFERASE SQD2"/>
    <property type="match status" value="1"/>
</dbReference>
<evidence type="ECO:0000256" key="3">
    <source>
        <dbReference type="ARBA" id="ARBA00022679"/>
    </source>
</evidence>
<proteinExistence type="predicted"/>
<dbReference type="AlphaFoldDB" id="A0AAU0MFF7"/>
<dbReference type="EMBL" id="CP137080">
    <property type="protein sequence ID" value="WOQ69275.1"/>
    <property type="molecule type" value="Genomic_DNA"/>
</dbReference>